<dbReference type="InterPro" id="IPR006829">
    <property type="entry name" value="LXG_dom"/>
</dbReference>
<evidence type="ECO:0000259" key="2">
    <source>
        <dbReference type="PROSITE" id="PS51756"/>
    </source>
</evidence>
<dbReference type="PIR" id="B83772">
    <property type="entry name" value="B83772"/>
</dbReference>
<evidence type="ECO:0000313" key="3">
    <source>
        <dbReference type="EMBL" id="BAB04697.1"/>
    </source>
</evidence>
<keyword evidence="4" id="KW-1185">Reference proteome</keyword>
<dbReference type="AlphaFoldDB" id="Q9KE78"/>
<organism evidence="3 4">
    <name type="scientific">Halalkalibacterium halodurans (strain ATCC BAA-125 / DSM 18197 / FERM 7344 / JCM 9153 / C-125)</name>
    <name type="common">Bacillus halodurans</name>
    <dbReference type="NCBI Taxonomy" id="272558"/>
    <lineage>
        <taxon>Bacteria</taxon>
        <taxon>Bacillati</taxon>
        <taxon>Bacillota</taxon>
        <taxon>Bacilli</taxon>
        <taxon>Bacillales</taxon>
        <taxon>Bacillaceae</taxon>
        <taxon>Halalkalibacterium (ex Joshi et al. 2022)</taxon>
    </lineage>
</organism>
<sequence>MKFLDVNQHLSELDEHIKVLKSYGDVFEEVEARITRVINMDGAFKGEGAQGVINNHAHVQLPTIRSIRAFLISYAETLEKMKANITEYEPASNGSVSEDFWKNQLPKGYDRYEEKLEEREATINQATAEVSHILHLGKLQTGDVYNSIDSARKHADTVLEGLYDLDQAGVELMAQVRTKMEELKATIRQVLDWTIAGGVTMKGVSIMEVGGYFANNATLHEKAPEVDTSKVSVGVYAPALADNPSLVQMRLDAKYGNPVSNGKELSEAELKEEVPESVIEYLYNNKGKIGIDLFVNATAGAIKYIGHETKEIAKEVGKIGTNIKSIGDLFSRLSSNVGSAVTTVGKAATTVSNFITKTGQFVQGAGRALGGGFIAVSAGFGFYEDVTEKGKTVGEAIAHNGASVGVGLGAGAAGAAIGTGLATFAAVSNPVGWAVVGSVAVGAVATWTFNAMYDNNFLGLQDGLDAVGRKLDDIGESIGSFAKDAGEAISNGLNAINPMNWGW</sequence>
<name>Q9KE78_HALH5</name>
<dbReference type="EMBL" id="BA000004">
    <property type="protein sequence ID" value="BAB04697.1"/>
    <property type="molecule type" value="Genomic_DNA"/>
</dbReference>
<dbReference type="KEGG" id="bha:BH0978"/>
<dbReference type="RefSeq" id="WP_010897150.1">
    <property type="nucleotide sequence ID" value="NC_002570.2"/>
</dbReference>
<proteinExistence type="inferred from homology"/>
<dbReference type="STRING" id="272558.gene:10726872"/>
<reference evidence="3 4" key="1">
    <citation type="journal article" date="2000" name="Nucleic Acids Res.">
        <title>Complete genome sequence of the alkaliphilic bacterium Bacillus halodurans and genomic sequence comparison with Bacillus subtilis.</title>
        <authorList>
            <person name="Takami H."/>
            <person name="Nakasone K."/>
            <person name="Takaki Y."/>
            <person name="Maeno G."/>
            <person name="Sasaki R."/>
            <person name="Masui N."/>
            <person name="Fuji F."/>
            <person name="Hirama C."/>
            <person name="Nakamura Y."/>
            <person name="Ogasawara N."/>
            <person name="Kuhara S."/>
            <person name="Horikoshi K."/>
        </authorList>
    </citation>
    <scope>NUCLEOTIDE SEQUENCE [LARGE SCALE GENOMIC DNA]</scope>
    <source>
        <strain evidence="4">ATCC BAA-125 / DSM 18197 / FERM 7344 / JCM 9153 / C-125</strain>
    </source>
</reference>
<dbReference type="eggNOG" id="COG5444">
    <property type="taxonomic scope" value="Bacteria"/>
</dbReference>
<evidence type="ECO:0000313" key="4">
    <source>
        <dbReference type="Proteomes" id="UP000001258"/>
    </source>
</evidence>
<dbReference type="PROSITE" id="PS51756">
    <property type="entry name" value="LXG"/>
    <property type="match status" value="1"/>
</dbReference>
<accession>Q9KE78</accession>
<gene>
    <name evidence="3" type="ordered locus">BH0978</name>
</gene>
<dbReference type="HOGENOM" id="CLU_046545_0_0_9"/>
<evidence type="ECO:0000256" key="1">
    <source>
        <dbReference type="ARBA" id="ARBA00034117"/>
    </source>
</evidence>
<dbReference type="Proteomes" id="UP000001258">
    <property type="component" value="Chromosome"/>
</dbReference>
<comment type="similarity">
    <text evidence="1">In the N-terminal section; belongs to the LXG family.</text>
</comment>
<protein>
    <submittedName>
        <fullName evidence="3">Transposase (12)</fullName>
    </submittedName>
</protein>
<feature type="domain" description="LXG" evidence="2">
    <location>
        <begin position="1"/>
        <end position="243"/>
    </location>
</feature>
<dbReference type="Pfam" id="PF04740">
    <property type="entry name" value="LXG"/>
    <property type="match status" value="1"/>
</dbReference>
<dbReference type="OrthoDB" id="3261089at2"/>